<accession>A0A1G2LB57</accession>
<proteinExistence type="predicted"/>
<protein>
    <submittedName>
        <fullName evidence="1">Uncharacterized protein</fullName>
    </submittedName>
</protein>
<organism evidence="1 2">
    <name type="scientific">Candidatus Sungbacteria bacterium RIFCSPLOWO2_01_FULL_54_21</name>
    <dbReference type="NCBI Taxonomy" id="1802279"/>
    <lineage>
        <taxon>Bacteria</taxon>
        <taxon>Candidatus Sungiibacteriota</taxon>
    </lineage>
</organism>
<dbReference type="AlphaFoldDB" id="A0A1G2LB57"/>
<dbReference type="EMBL" id="MHQR01000008">
    <property type="protein sequence ID" value="OHA08019.1"/>
    <property type="molecule type" value="Genomic_DNA"/>
</dbReference>
<evidence type="ECO:0000313" key="2">
    <source>
        <dbReference type="Proteomes" id="UP000176510"/>
    </source>
</evidence>
<sequence length="95" mass="10140">MTIPAVEVAVATIKHVHFRTARFGTAAALKVIAEEGRGRFPGGTDAYAVERLIELRVIRDVGGGYYEPHSDLIGHELKGLVVDDNGNLVEQAAAA</sequence>
<reference evidence="1 2" key="1">
    <citation type="journal article" date="2016" name="Nat. Commun.">
        <title>Thousands of microbial genomes shed light on interconnected biogeochemical processes in an aquifer system.</title>
        <authorList>
            <person name="Anantharaman K."/>
            <person name="Brown C.T."/>
            <person name="Hug L.A."/>
            <person name="Sharon I."/>
            <person name="Castelle C.J."/>
            <person name="Probst A.J."/>
            <person name="Thomas B.C."/>
            <person name="Singh A."/>
            <person name="Wilkins M.J."/>
            <person name="Karaoz U."/>
            <person name="Brodie E.L."/>
            <person name="Williams K.H."/>
            <person name="Hubbard S.S."/>
            <person name="Banfield J.F."/>
        </authorList>
    </citation>
    <scope>NUCLEOTIDE SEQUENCE [LARGE SCALE GENOMIC DNA]</scope>
</reference>
<name>A0A1G2LB57_9BACT</name>
<evidence type="ECO:0000313" key="1">
    <source>
        <dbReference type="EMBL" id="OHA08019.1"/>
    </source>
</evidence>
<dbReference type="Proteomes" id="UP000176510">
    <property type="component" value="Unassembled WGS sequence"/>
</dbReference>
<comment type="caution">
    <text evidence="1">The sequence shown here is derived from an EMBL/GenBank/DDBJ whole genome shotgun (WGS) entry which is preliminary data.</text>
</comment>
<gene>
    <name evidence="1" type="ORF">A3B34_00710</name>
</gene>